<evidence type="ECO:0000259" key="18">
    <source>
        <dbReference type="PROSITE" id="PS50011"/>
    </source>
</evidence>
<evidence type="ECO:0000256" key="7">
    <source>
        <dbReference type="ARBA" id="ARBA00022741"/>
    </source>
</evidence>
<evidence type="ECO:0000256" key="16">
    <source>
        <dbReference type="SAM" id="Coils"/>
    </source>
</evidence>
<keyword evidence="21" id="KW-1185">Reference proteome</keyword>
<name>A0AAF0TR91_SOLVR</name>
<dbReference type="FunFam" id="1.10.510.10:FF:000287">
    <property type="entry name" value="probable LRR receptor-like serine/threonine-protein kinase RKF3"/>
    <property type="match status" value="1"/>
</dbReference>
<feature type="region of interest" description="Disordered" evidence="17">
    <location>
        <begin position="415"/>
        <end position="485"/>
    </location>
</feature>
<keyword evidence="16" id="KW-0175">Coiled coil</keyword>
<evidence type="ECO:0000256" key="10">
    <source>
        <dbReference type="ARBA" id="ARBA00022989"/>
    </source>
</evidence>
<dbReference type="InterPro" id="IPR007656">
    <property type="entry name" value="GTD-bd"/>
</dbReference>
<evidence type="ECO:0000313" key="21">
    <source>
        <dbReference type="Proteomes" id="UP001234989"/>
    </source>
</evidence>
<keyword evidence="9" id="KW-0067">ATP-binding</keyword>
<dbReference type="InterPro" id="IPR039306">
    <property type="entry name" value="MYOB"/>
</dbReference>
<evidence type="ECO:0000256" key="2">
    <source>
        <dbReference type="ARBA" id="ARBA00012513"/>
    </source>
</evidence>
<dbReference type="SMART" id="SM00220">
    <property type="entry name" value="S_TKc"/>
    <property type="match status" value="1"/>
</dbReference>
<dbReference type="Gene3D" id="3.30.200.20">
    <property type="entry name" value="Phosphorylase Kinase, domain 1"/>
    <property type="match status" value="1"/>
</dbReference>
<dbReference type="EC" id="2.7.11.1" evidence="2"/>
<evidence type="ECO:0000256" key="13">
    <source>
        <dbReference type="ARBA" id="ARBA00023180"/>
    </source>
</evidence>
<evidence type="ECO:0000313" key="20">
    <source>
        <dbReference type="EMBL" id="WMV22975.1"/>
    </source>
</evidence>
<keyword evidence="13" id="KW-0325">Glycoprotein</keyword>
<dbReference type="InterPro" id="IPR011009">
    <property type="entry name" value="Kinase-like_dom_sf"/>
</dbReference>
<feature type="coiled-coil region" evidence="16">
    <location>
        <begin position="837"/>
        <end position="938"/>
    </location>
</feature>
<dbReference type="PANTHER" id="PTHR31448">
    <property type="entry name" value="MYOSIN-BINDING PROTEIN 2"/>
    <property type="match status" value="1"/>
</dbReference>
<feature type="domain" description="GTD-binding" evidence="19">
    <location>
        <begin position="831"/>
        <end position="929"/>
    </location>
</feature>
<evidence type="ECO:0000256" key="4">
    <source>
        <dbReference type="ARBA" id="ARBA00022679"/>
    </source>
</evidence>
<dbReference type="GO" id="GO:0005524">
    <property type="term" value="F:ATP binding"/>
    <property type="evidence" value="ECO:0007669"/>
    <property type="project" value="UniProtKB-KW"/>
</dbReference>
<dbReference type="PROSITE" id="PS00108">
    <property type="entry name" value="PROTEIN_KINASE_ST"/>
    <property type="match status" value="1"/>
</dbReference>
<keyword evidence="4" id="KW-0808">Transferase</keyword>
<dbReference type="InterPro" id="IPR001245">
    <property type="entry name" value="Ser-Thr/Tyr_kinase_cat_dom"/>
</dbReference>
<evidence type="ECO:0000256" key="12">
    <source>
        <dbReference type="ARBA" id="ARBA00023170"/>
    </source>
</evidence>
<keyword evidence="11" id="KW-0472">Membrane</keyword>
<dbReference type="GO" id="GO:0080115">
    <property type="term" value="F:myosin XI tail binding"/>
    <property type="evidence" value="ECO:0007669"/>
    <property type="project" value="UniProtKB-ARBA"/>
</dbReference>
<keyword evidence="7" id="KW-0547">Nucleotide-binding</keyword>
<evidence type="ECO:0000256" key="11">
    <source>
        <dbReference type="ARBA" id="ARBA00023136"/>
    </source>
</evidence>
<sequence>MTTPKKIFKSFLKPFFSSSNKGKNEEDLETIAAQEQKQFPFEVLVSATKDFHPDHKLGEGGFGPVFKGKLSDGRQIAVKKLSHCSRQGMKEFKNEAKLLARAQHRNVVNLLGYCVHGVEKLLVYEYVSNESLDKILFNEFFNAITRFKPKLPGSAELVDTCGSALVFTMQRLKQIELQMDALVSLLRSEILEIALGYAFSFCYWVHKFVLSVTLICTPPIVFIPVSSTLGGHKSANRDALSWRQRQDIIVGIARGLFYLHEGSPTCIIHRDIKASNILLDDKWVPKIADFGMARLYPEDETHVNTHVAASGYMAPEYIRYGHLSVKTDVFSFGVVVLELISGQKNSTFNGDPDSRCLLEWADRIYKKGRSWEIMDPALAQSAIPDEIAMYIQIGLLCSQSDPRLRPTMQQVSVMLSKSPGSLDREPTRPGYPGSRIISHRPGGGTSHTAGTSGASNPSTFSSSSISNTVSATASSSAPTPKEVSEVPQIDEVEAEVSIGNKIPDMNLSDEIPCEVSLNCCTNEEHFTSSAHFHEIDQHGLKEDQDKLVELKLLSLEFDDDHVLNNESSMTSKLDEIEEEKVPETPTSNDSFYQLHKKLLLLEKKDFGTESLDGSVVSELEGGDAVSSIEHLKSALKAERKALHALYTELEEERSASAVAANQTMAMINKLQEEKSAMQMEALQYQRMMEEQSEYDQKELQLLNELMVKREKEKQELETELEVYRKRLSEYEAKEKPMRMLKRSKRIARSELFSSASCSNGEDSDDHVLNNESSMTSKLDEIEEEKVPETPTSNDSFYQLHKKLLLLEKKDFGTESLDGSVVSELEGGDAVSSIEHLKSALKAERKALHALYTELEEERSASAVAANQTMAMINKLQEEKSAMQMEALQYQRMMEEQSEYDQEALQLLNELMVKREKEKQELEKELEVYRKRLSEYEAREKAMRMLKRSKDGSVARSGLFSSASCSNGEDSEELSIDLNQEPKEDVNFYCHQECDDHDHKVQVDAFLELEESFVDFEEERMSILEQLKMLEEKLISMDDEDAKEFEDVRPMDDSYRENGDHTEENTRLDGEINEHANGFLSEMNGKLIINAKGKGLLPLFDAMSDENGDVMINGHENGFHSNGVDEENKKLDVEEELDLLHERLQALEADREFLKNCISSLKKGDKGMDLLHEILQHLRDLKNVDLRVRSSSNGLIL</sequence>
<proteinExistence type="predicted"/>
<dbReference type="Pfam" id="PF07714">
    <property type="entry name" value="PK_Tyr_Ser-Thr"/>
    <property type="match status" value="1"/>
</dbReference>
<evidence type="ECO:0000256" key="15">
    <source>
        <dbReference type="ARBA" id="ARBA00048679"/>
    </source>
</evidence>
<evidence type="ECO:0000256" key="1">
    <source>
        <dbReference type="ARBA" id="ARBA00004479"/>
    </source>
</evidence>
<evidence type="ECO:0000259" key="19">
    <source>
        <dbReference type="PROSITE" id="PS51775"/>
    </source>
</evidence>
<keyword evidence="12" id="KW-0675">Receptor</keyword>
<gene>
    <name evidence="20" type="ORF">MTR67_016360</name>
</gene>
<dbReference type="Pfam" id="PF04576">
    <property type="entry name" value="Zein-binding"/>
    <property type="match status" value="2"/>
</dbReference>
<feature type="coiled-coil region" evidence="16">
    <location>
        <begin position="632"/>
        <end position="733"/>
    </location>
</feature>
<dbReference type="SUPFAM" id="SSF56112">
    <property type="entry name" value="Protein kinase-like (PK-like)"/>
    <property type="match status" value="1"/>
</dbReference>
<dbReference type="GO" id="GO:0016020">
    <property type="term" value="C:membrane"/>
    <property type="evidence" value="ECO:0007669"/>
    <property type="project" value="UniProtKB-SubCell"/>
</dbReference>
<dbReference type="InterPro" id="IPR000719">
    <property type="entry name" value="Prot_kinase_dom"/>
</dbReference>
<keyword evidence="5" id="KW-0812">Transmembrane</keyword>
<comment type="catalytic activity">
    <reaction evidence="14">
        <text>L-threonyl-[protein] + ATP = O-phospho-L-threonyl-[protein] + ADP + H(+)</text>
        <dbReference type="Rhea" id="RHEA:46608"/>
        <dbReference type="Rhea" id="RHEA-COMP:11060"/>
        <dbReference type="Rhea" id="RHEA-COMP:11605"/>
        <dbReference type="ChEBI" id="CHEBI:15378"/>
        <dbReference type="ChEBI" id="CHEBI:30013"/>
        <dbReference type="ChEBI" id="CHEBI:30616"/>
        <dbReference type="ChEBI" id="CHEBI:61977"/>
        <dbReference type="ChEBI" id="CHEBI:456216"/>
        <dbReference type="EC" id="2.7.11.1"/>
    </reaction>
</comment>
<feature type="compositionally biased region" description="Low complexity" evidence="17">
    <location>
        <begin position="446"/>
        <end position="477"/>
    </location>
</feature>
<evidence type="ECO:0000256" key="8">
    <source>
        <dbReference type="ARBA" id="ARBA00022777"/>
    </source>
</evidence>
<dbReference type="EMBL" id="CP133615">
    <property type="protein sequence ID" value="WMV22975.1"/>
    <property type="molecule type" value="Genomic_DNA"/>
</dbReference>
<keyword evidence="8" id="KW-0418">Kinase</keyword>
<comment type="catalytic activity">
    <reaction evidence="15">
        <text>L-seryl-[protein] + ATP = O-phospho-L-seryl-[protein] + ADP + H(+)</text>
        <dbReference type="Rhea" id="RHEA:17989"/>
        <dbReference type="Rhea" id="RHEA-COMP:9863"/>
        <dbReference type="Rhea" id="RHEA-COMP:11604"/>
        <dbReference type="ChEBI" id="CHEBI:15378"/>
        <dbReference type="ChEBI" id="CHEBI:29999"/>
        <dbReference type="ChEBI" id="CHEBI:30616"/>
        <dbReference type="ChEBI" id="CHEBI:83421"/>
        <dbReference type="ChEBI" id="CHEBI:456216"/>
        <dbReference type="EC" id="2.7.11.1"/>
    </reaction>
</comment>
<dbReference type="PANTHER" id="PTHR31448:SF3">
    <property type="entry name" value="MYOSIN-BINDING PROTEIN 2"/>
    <property type="match status" value="1"/>
</dbReference>
<evidence type="ECO:0000256" key="3">
    <source>
        <dbReference type="ARBA" id="ARBA00022527"/>
    </source>
</evidence>
<reference evidence="20" key="1">
    <citation type="submission" date="2023-08" db="EMBL/GenBank/DDBJ databases">
        <title>A de novo genome assembly of Solanum verrucosum Schlechtendal, a Mexican diploid species geographically isolated from the other diploid A-genome species in potato relatives.</title>
        <authorList>
            <person name="Hosaka K."/>
        </authorList>
    </citation>
    <scope>NUCLEOTIDE SEQUENCE</scope>
    <source>
        <tissue evidence="20">Young leaves</tissue>
    </source>
</reference>
<evidence type="ECO:0000256" key="17">
    <source>
        <dbReference type="SAM" id="MobiDB-lite"/>
    </source>
</evidence>
<evidence type="ECO:0000256" key="5">
    <source>
        <dbReference type="ARBA" id="ARBA00022692"/>
    </source>
</evidence>
<keyword evidence="10" id="KW-1133">Transmembrane helix</keyword>
<feature type="domain" description="GTD-binding" evidence="19">
    <location>
        <begin position="626"/>
        <end position="724"/>
    </location>
</feature>
<comment type="subcellular location">
    <subcellularLocation>
        <location evidence="1">Membrane</location>
        <topology evidence="1">Single-pass type I membrane protein</topology>
    </subcellularLocation>
</comment>
<dbReference type="PROSITE" id="PS50011">
    <property type="entry name" value="PROTEIN_KINASE_DOM"/>
    <property type="match status" value="1"/>
</dbReference>
<dbReference type="Proteomes" id="UP001234989">
    <property type="component" value="Chromosome 4"/>
</dbReference>
<evidence type="ECO:0000256" key="6">
    <source>
        <dbReference type="ARBA" id="ARBA00022729"/>
    </source>
</evidence>
<feature type="domain" description="Protein kinase" evidence="18">
    <location>
        <begin position="51"/>
        <end position="415"/>
    </location>
</feature>
<accession>A0AAF0TR91</accession>
<evidence type="ECO:0000256" key="9">
    <source>
        <dbReference type="ARBA" id="ARBA00022840"/>
    </source>
</evidence>
<feature type="coiled-coil region" evidence="16">
    <location>
        <begin position="1129"/>
        <end position="1156"/>
    </location>
</feature>
<keyword evidence="3" id="KW-0723">Serine/threonine-protein kinase</keyword>
<dbReference type="GO" id="GO:0004674">
    <property type="term" value="F:protein serine/threonine kinase activity"/>
    <property type="evidence" value="ECO:0007669"/>
    <property type="project" value="UniProtKB-KW"/>
</dbReference>
<dbReference type="PROSITE" id="PS51775">
    <property type="entry name" value="GTD_BINDING"/>
    <property type="match status" value="2"/>
</dbReference>
<keyword evidence="6" id="KW-0732">Signal</keyword>
<evidence type="ECO:0000256" key="14">
    <source>
        <dbReference type="ARBA" id="ARBA00047899"/>
    </source>
</evidence>
<dbReference type="Gene3D" id="1.10.510.10">
    <property type="entry name" value="Transferase(Phosphotransferase) domain 1"/>
    <property type="match status" value="1"/>
</dbReference>
<dbReference type="InterPro" id="IPR008271">
    <property type="entry name" value="Ser/Thr_kinase_AS"/>
</dbReference>
<protein>
    <recommendedName>
        <fullName evidence="2">non-specific serine/threonine protein kinase</fullName>
        <ecNumber evidence="2">2.7.11.1</ecNumber>
    </recommendedName>
</protein>
<organism evidence="20 21">
    <name type="scientific">Solanum verrucosum</name>
    <dbReference type="NCBI Taxonomy" id="315347"/>
    <lineage>
        <taxon>Eukaryota</taxon>
        <taxon>Viridiplantae</taxon>
        <taxon>Streptophyta</taxon>
        <taxon>Embryophyta</taxon>
        <taxon>Tracheophyta</taxon>
        <taxon>Spermatophyta</taxon>
        <taxon>Magnoliopsida</taxon>
        <taxon>eudicotyledons</taxon>
        <taxon>Gunneridae</taxon>
        <taxon>Pentapetalae</taxon>
        <taxon>asterids</taxon>
        <taxon>lamiids</taxon>
        <taxon>Solanales</taxon>
        <taxon>Solanaceae</taxon>
        <taxon>Solanoideae</taxon>
        <taxon>Solaneae</taxon>
        <taxon>Solanum</taxon>
    </lineage>
</organism>
<dbReference type="FunFam" id="3.30.200.20:FF:000327">
    <property type="entry name" value="Cysteine-rich receptor-like protein kinase 10"/>
    <property type="match status" value="1"/>
</dbReference>
<dbReference type="AlphaFoldDB" id="A0AAF0TR91"/>